<evidence type="ECO:0000313" key="6">
    <source>
        <dbReference type="EMBL" id="KAH9515905.1"/>
    </source>
</evidence>
<keyword evidence="3" id="KW-0687">Ribonucleoprotein</keyword>
<proteinExistence type="inferred from homology"/>
<name>A0A922L3S2_DERFA</name>
<dbReference type="FunFam" id="2.30.30.770:FF:000001">
    <property type="entry name" value="60S ribosomal protein L27"/>
    <property type="match status" value="1"/>
</dbReference>
<evidence type="ECO:0000256" key="5">
    <source>
        <dbReference type="ARBA" id="ARBA00035329"/>
    </source>
</evidence>
<evidence type="ECO:0000256" key="1">
    <source>
        <dbReference type="ARBA" id="ARBA00009124"/>
    </source>
</evidence>
<evidence type="ECO:0000256" key="4">
    <source>
        <dbReference type="ARBA" id="ARBA00035224"/>
    </source>
</evidence>
<dbReference type="GO" id="GO:0005840">
    <property type="term" value="C:ribosome"/>
    <property type="evidence" value="ECO:0007669"/>
    <property type="project" value="UniProtKB-KW"/>
</dbReference>
<evidence type="ECO:0000256" key="2">
    <source>
        <dbReference type="ARBA" id="ARBA00022980"/>
    </source>
</evidence>
<sequence>MGKIMKPGKVVLLLAGKYSGRKAVILKNQDEGTNAKSYGHALVAGIDRYPRPVTRRMGKKKRAKRSRIKPFLKVVNYNHMMPTRYIVEMALEKVDAKEIVKDQAARRKARQEVRSKMEERYKSGKNKWFFTKLLAYSGIKN</sequence>
<dbReference type="PANTHER" id="PTHR10497">
    <property type="entry name" value="60S RIBOSOMAL PROTEIN L27"/>
    <property type="match status" value="1"/>
</dbReference>
<accession>A0A922L3S2</accession>
<dbReference type="InterPro" id="IPR038655">
    <property type="entry name" value="Ribosomal_eL27_sf"/>
</dbReference>
<dbReference type="SUPFAM" id="SSF50104">
    <property type="entry name" value="Translation proteins SH3-like domain"/>
    <property type="match status" value="1"/>
</dbReference>
<dbReference type="GO" id="GO:0006412">
    <property type="term" value="P:translation"/>
    <property type="evidence" value="ECO:0007669"/>
    <property type="project" value="InterPro"/>
</dbReference>
<gene>
    <name evidence="6" type="primary">RPL27_1</name>
    <name evidence="6" type="ORF">DERF_006680</name>
</gene>
<protein>
    <recommendedName>
        <fullName evidence="4">Large ribosomal subunit protein eL27</fullName>
    </recommendedName>
    <alternativeName>
        <fullName evidence="5">60S ribosomal protein L27</fullName>
    </alternativeName>
</protein>
<dbReference type="GO" id="GO:0003735">
    <property type="term" value="F:structural constituent of ribosome"/>
    <property type="evidence" value="ECO:0007669"/>
    <property type="project" value="InterPro"/>
</dbReference>
<dbReference type="EMBL" id="ASGP02000003">
    <property type="protein sequence ID" value="KAH9515905.1"/>
    <property type="molecule type" value="Genomic_DNA"/>
</dbReference>
<comment type="similarity">
    <text evidence="1">Belongs to the eukaryotic ribosomal protein eL27 family.</text>
</comment>
<organism evidence="6 7">
    <name type="scientific">Dermatophagoides farinae</name>
    <name type="common">American house dust mite</name>
    <dbReference type="NCBI Taxonomy" id="6954"/>
    <lineage>
        <taxon>Eukaryota</taxon>
        <taxon>Metazoa</taxon>
        <taxon>Ecdysozoa</taxon>
        <taxon>Arthropoda</taxon>
        <taxon>Chelicerata</taxon>
        <taxon>Arachnida</taxon>
        <taxon>Acari</taxon>
        <taxon>Acariformes</taxon>
        <taxon>Sarcoptiformes</taxon>
        <taxon>Astigmata</taxon>
        <taxon>Psoroptidia</taxon>
        <taxon>Analgoidea</taxon>
        <taxon>Pyroglyphidae</taxon>
        <taxon>Dermatophagoidinae</taxon>
        <taxon>Dermatophagoides</taxon>
    </lineage>
</organism>
<dbReference type="Gene3D" id="2.30.30.770">
    <property type="match status" value="1"/>
</dbReference>
<comment type="caution">
    <text evidence="6">The sequence shown here is derived from an EMBL/GenBank/DDBJ whole genome shotgun (WGS) entry which is preliminary data.</text>
</comment>
<dbReference type="Proteomes" id="UP000790347">
    <property type="component" value="Unassembled WGS sequence"/>
</dbReference>
<dbReference type="AlphaFoldDB" id="A0A922L3S2"/>
<dbReference type="Pfam" id="PF01777">
    <property type="entry name" value="Ribosomal_L27e"/>
    <property type="match status" value="1"/>
</dbReference>
<dbReference type="InterPro" id="IPR008991">
    <property type="entry name" value="Translation_prot_SH3-like_sf"/>
</dbReference>
<keyword evidence="2 6" id="KW-0689">Ribosomal protein</keyword>
<dbReference type="InterPro" id="IPR041991">
    <property type="entry name" value="Ribosomal_eL27_KOW"/>
</dbReference>
<reference evidence="6" key="1">
    <citation type="submission" date="2013-05" db="EMBL/GenBank/DDBJ databases">
        <authorList>
            <person name="Yim A.K.Y."/>
            <person name="Chan T.F."/>
            <person name="Ji K.M."/>
            <person name="Liu X.Y."/>
            <person name="Zhou J.W."/>
            <person name="Li R.Q."/>
            <person name="Yang K.Y."/>
            <person name="Li J."/>
            <person name="Li M."/>
            <person name="Law P.T.W."/>
            <person name="Wu Y.L."/>
            <person name="Cai Z.L."/>
            <person name="Qin H."/>
            <person name="Bao Y."/>
            <person name="Leung R.K.K."/>
            <person name="Ng P.K.S."/>
            <person name="Zou J."/>
            <person name="Zhong X.J."/>
            <person name="Ran P.X."/>
            <person name="Zhong N.S."/>
            <person name="Liu Z.G."/>
            <person name="Tsui S.K.W."/>
        </authorList>
    </citation>
    <scope>NUCLEOTIDE SEQUENCE</scope>
    <source>
        <strain evidence="6">Derf</strain>
        <tissue evidence="6">Whole organism</tissue>
    </source>
</reference>
<dbReference type="CDD" id="cd06090">
    <property type="entry name" value="KOW_RPL27"/>
    <property type="match status" value="1"/>
</dbReference>
<evidence type="ECO:0000313" key="7">
    <source>
        <dbReference type="Proteomes" id="UP000790347"/>
    </source>
</evidence>
<evidence type="ECO:0000256" key="3">
    <source>
        <dbReference type="ARBA" id="ARBA00023274"/>
    </source>
</evidence>
<dbReference type="GO" id="GO:1990904">
    <property type="term" value="C:ribonucleoprotein complex"/>
    <property type="evidence" value="ECO:0007669"/>
    <property type="project" value="UniProtKB-KW"/>
</dbReference>
<dbReference type="InterPro" id="IPR001141">
    <property type="entry name" value="Ribosomal_eL27"/>
</dbReference>
<reference evidence="6" key="2">
    <citation type="journal article" date="2022" name="Res Sq">
        <title>Comparative Genomics Reveals Insights into the Divergent Evolution of Astigmatic Mites and Household Pest Adaptations.</title>
        <authorList>
            <person name="Xiong Q."/>
            <person name="Wan A.T.-Y."/>
            <person name="Liu X.-Y."/>
            <person name="Fung C.S.-H."/>
            <person name="Xiao X."/>
            <person name="Malainual N."/>
            <person name="Hou J."/>
            <person name="Wang L."/>
            <person name="Wang M."/>
            <person name="Yang K."/>
            <person name="Cui Y."/>
            <person name="Leung E."/>
            <person name="Nong W."/>
            <person name="Shin S.-K."/>
            <person name="Au S."/>
            <person name="Jeong K.Y."/>
            <person name="Chew F.T."/>
            <person name="Hui J."/>
            <person name="Leung T.F."/>
            <person name="Tungtrongchitr A."/>
            <person name="Zhong N."/>
            <person name="Liu Z."/>
            <person name="Tsui S."/>
        </authorList>
    </citation>
    <scope>NUCLEOTIDE SEQUENCE</scope>
    <source>
        <strain evidence="6">Derf</strain>
        <tissue evidence="6">Whole organism</tissue>
    </source>
</reference>
<keyword evidence="7" id="KW-1185">Reference proteome</keyword>